<dbReference type="InterPro" id="IPR036514">
    <property type="entry name" value="SGNH_hydro_sf"/>
</dbReference>
<evidence type="ECO:0000256" key="3">
    <source>
        <dbReference type="ARBA" id="ARBA00022525"/>
    </source>
</evidence>
<keyword evidence="6" id="KW-0442">Lipid degradation</keyword>
<keyword evidence="3" id="KW-0964">Secreted</keyword>
<reference evidence="9" key="1">
    <citation type="journal article" date="2013" name="J. Plant Res.">
        <title>Effect of fungi and light on seed germination of three Opuntia species from semiarid lands of central Mexico.</title>
        <authorList>
            <person name="Delgado-Sanchez P."/>
            <person name="Jimenez-Bremont J.F."/>
            <person name="Guerrero-Gonzalez Mde L."/>
            <person name="Flores J."/>
        </authorList>
    </citation>
    <scope>NUCLEOTIDE SEQUENCE</scope>
    <source>
        <tissue evidence="9">Cladode</tissue>
    </source>
</reference>
<feature type="chain" id="PRO_5027579582" evidence="8">
    <location>
        <begin position="28"/>
        <end position="375"/>
    </location>
</feature>
<accession>A0A7C9A9U0</accession>
<dbReference type="PANTHER" id="PTHR45650:SF2">
    <property type="entry name" value="OS06G0560700 PROTEIN"/>
    <property type="match status" value="1"/>
</dbReference>
<sequence length="375" mass="40549">MARNHSYSQTLLSWLICLNLSLSLSAASHGHISKGKRGSLVKGMFVFGSSVVDNGNNNYRIVRLGRANYLPYGIDFPFGPTGRFSNGKNVADVIGGLLGLPLLPAFADPRTRGRKIIHGVNFGSGGSGILDDTGSIAGGAPISMNQQIKNFEYATLPELKALLGQPKPTQVLDGYLFLTAIVNNDFGLNYFLQQSSSRPSLPVFVANLTSTYAAQLQKLYDAGARKFVLLAGYPLGCSPMTKQISNSVQCVQAANAAVQLFNDQSITMVDGLKQKLPGSEFIVVNTYKIIMDIIEDPISKGFTNATDACCELREIMRVGVSCKKGGEVCAERNKYVYFDGQHLTEAANDVIASKAFFSNSSTEVYPFNLQRLALL</sequence>
<dbReference type="GO" id="GO:0004806">
    <property type="term" value="F:triacylglycerol lipase activity"/>
    <property type="evidence" value="ECO:0007669"/>
    <property type="project" value="UniProtKB-EC"/>
</dbReference>
<dbReference type="Gene3D" id="3.40.50.1110">
    <property type="entry name" value="SGNH hydrolase"/>
    <property type="match status" value="1"/>
</dbReference>
<dbReference type="CDD" id="cd01837">
    <property type="entry name" value="SGNH_plant_lipase_like"/>
    <property type="match status" value="1"/>
</dbReference>
<evidence type="ECO:0000256" key="6">
    <source>
        <dbReference type="ARBA" id="ARBA00022963"/>
    </source>
</evidence>
<name>A0A7C9A9U0_OPUST</name>
<evidence type="ECO:0000313" key="9">
    <source>
        <dbReference type="EMBL" id="MBA4662959.1"/>
    </source>
</evidence>
<dbReference type="GO" id="GO:0016042">
    <property type="term" value="P:lipid catabolic process"/>
    <property type="evidence" value="ECO:0007669"/>
    <property type="project" value="UniProtKB-KW"/>
</dbReference>
<evidence type="ECO:0000256" key="2">
    <source>
        <dbReference type="ARBA" id="ARBA00008668"/>
    </source>
</evidence>
<dbReference type="EMBL" id="GISG01218982">
    <property type="protein sequence ID" value="MBA4662959.1"/>
    <property type="molecule type" value="Transcribed_RNA"/>
</dbReference>
<evidence type="ECO:0000256" key="7">
    <source>
        <dbReference type="ARBA" id="ARBA00023098"/>
    </source>
</evidence>
<dbReference type="GO" id="GO:0005576">
    <property type="term" value="C:extracellular region"/>
    <property type="evidence" value="ECO:0007669"/>
    <property type="project" value="UniProtKB-SubCell"/>
</dbReference>
<dbReference type="InterPro" id="IPR035669">
    <property type="entry name" value="SGNH_plant_lipase-like"/>
</dbReference>
<evidence type="ECO:0000256" key="1">
    <source>
        <dbReference type="ARBA" id="ARBA00004613"/>
    </source>
</evidence>
<dbReference type="InterPro" id="IPR051238">
    <property type="entry name" value="GDSL_esterase/lipase"/>
</dbReference>
<protein>
    <submittedName>
        <fullName evidence="9">Triacylglycerol lipase</fullName>
        <ecNumber evidence="9">3.1.1.3</ecNumber>
    </submittedName>
</protein>
<dbReference type="InterPro" id="IPR001087">
    <property type="entry name" value="GDSL"/>
</dbReference>
<evidence type="ECO:0000256" key="5">
    <source>
        <dbReference type="ARBA" id="ARBA00022801"/>
    </source>
</evidence>
<keyword evidence="5 9" id="KW-0378">Hydrolase</keyword>
<proteinExistence type="inferred from homology"/>
<dbReference type="Pfam" id="PF00657">
    <property type="entry name" value="Lipase_GDSL"/>
    <property type="match status" value="1"/>
</dbReference>
<dbReference type="PANTHER" id="PTHR45650">
    <property type="entry name" value="GDSL-LIKE LIPASE/ACYLHYDROLASE-RELATED"/>
    <property type="match status" value="1"/>
</dbReference>
<evidence type="ECO:0000256" key="8">
    <source>
        <dbReference type="SAM" id="SignalP"/>
    </source>
</evidence>
<dbReference type="EC" id="3.1.1.3" evidence="9"/>
<keyword evidence="4 8" id="KW-0732">Signal</keyword>
<reference evidence="9" key="2">
    <citation type="submission" date="2020-07" db="EMBL/GenBank/DDBJ databases">
        <authorList>
            <person name="Vera ALvarez R."/>
            <person name="Arias-Moreno D.M."/>
            <person name="Jimenez-Jacinto V."/>
            <person name="Jimenez-Bremont J.F."/>
            <person name="Swaminathan K."/>
            <person name="Moose S.P."/>
            <person name="Guerrero-Gonzalez M.L."/>
            <person name="Marino-Ramirez L."/>
            <person name="Landsman D."/>
            <person name="Rodriguez-Kessler M."/>
            <person name="Delgado-Sanchez P."/>
        </authorList>
    </citation>
    <scope>NUCLEOTIDE SEQUENCE</scope>
    <source>
        <tissue evidence="9">Cladode</tissue>
    </source>
</reference>
<comment type="subcellular location">
    <subcellularLocation>
        <location evidence="1">Secreted</location>
    </subcellularLocation>
</comment>
<comment type="similarity">
    <text evidence="2">Belongs to the 'GDSL' lipolytic enzyme family.</text>
</comment>
<keyword evidence="7" id="KW-0443">Lipid metabolism</keyword>
<dbReference type="AlphaFoldDB" id="A0A7C9A9U0"/>
<evidence type="ECO:0000256" key="4">
    <source>
        <dbReference type="ARBA" id="ARBA00022729"/>
    </source>
</evidence>
<feature type="signal peptide" evidence="8">
    <location>
        <begin position="1"/>
        <end position="27"/>
    </location>
</feature>
<organism evidence="9">
    <name type="scientific">Opuntia streptacantha</name>
    <name type="common">Prickly pear cactus</name>
    <name type="synonym">Opuntia cardona</name>
    <dbReference type="NCBI Taxonomy" id="393608"/>
    <lineage>
        <taxon>Eukaryota</taxon>
        <taxon>Viridiplantae</taxon>
        <taxon>Streptophyta</taxon>
        <taxon>Embryophyta</taxon>
        <taxon>Tracheophyta</taxon>
        <taxon>Spermatophyta</taxon>
        <taxon>Magnoliopsida</taxon>
        <taxon>eudicotyledons</taxon>
        <taxon>Gunneridae</taxon>
        <taxon>Pentapetalae</taxon>
        <taxon>Caryophyllales</taxon>
        <taxon>Cactineae</taxon>
        <taxon>Cactaceae</taxon>
        <taxon>Opuntioideae</taxon>
        <taxon>Opuntia</taxon>
    </lineage>
</organism>